<protein>
    <submittedName>
        <fullName evidence="2">Uncharacterized protein</fullName>
    </submittedName>
</protein>
<dbReference type="InterPro" id="IPR029050">
    <property type="entry name" value="Immunoprotect_excell_Ig-like"/>
</dbReference>
<reference evidence="2 3" key="1">
    <citation type="journal article" date="2015" name="Genome Announc.">
        <title>Complete Genome Sequence of Steroid-Transforming Nocardioides simplex VKM Ac-2033D.</title>
        <authorList>
            <person name="Shtratnikova V.Y."/>
            <person name="Schelkunov M.I."/>
            <person name="Pekov Y.A."/>
            <person name="Fokina V.V."/>
            <person name="Logacheva M.D."/>
            <person name="Sokolov S.L."/>
            <person name="Bragin E.Y."/>
            <person name="Ashapkin V.V."/>
            <person name="Donova M.V."/>
        </authorList>
    </citation>
    <scope>NUCLEOTIDE SEQUENCE [LARGE SCALE GENOMIC DNA]</scope>
    <source>
        <strain evidence="2 3">VKM Ac-2033D</strain>
    </source>
</reference>
<dbReference type="KEGG" id="psim:KR76_13665"/>
<dbReference type="GeneID" id="96609914"/>
<sequence length="157" mass="16617">MGTSEKRSPAATEPATPSPTVTTTATSPAPRGTVARFGKSQVQIKSIESVGYIGPDELEDFSDNGSFVVVEIELTYRGGLPVTFDPAAARLVIGRKGYRHVADYKAPYGDAFESAPRILNTDDTAQGRLIYDVPVAGVKTAVLQVKVDGATAFLAVR</sequence>
<dbReference type="STRING" id="2045.KR76_13665"/>
<dbReference type="HOGENOM" id="CLU_1676052_0_0_11"/>
<feature type="region of interest" description="Disordered" evidence="1">
    <location>
        <begin position="1"/>
        <end position="37"/>
    </location>
</feature>
<dbReference type="AlphaFoldDB" id="A0A0A1DLY1"/>
<proteinExistence type="predicted"/>
<dbReference type="Proteomes" id="UP000030300">
    <property type="component" value="Chromosome"/>
</dbReference>
<dbReference type="EMBL" id="CP009896">
    <property type="protein sequence ID" value="AIY17533.1"/>
    <property type="molecule type" value="Genomic_DNA"/>
</dbReference>
<keyword evidence="3" id="KW-1185">Reference proteome</keyword>
<evidence type="ECO:0000313" key="2">
    <source>
        <dbReference type="EMBL" id="AIY17533.1"/>
    </source>
</evidence>
<evidence type="ECO:0000313" key="3">
    <source>
        <dbReference type="Proteomes" id="UP000030300"/>
    </source>
</evidence>
<feature type="compositionally biased region" description="Low complexity" evidence="1">
    <location>
        <begin position="9"/>
        <end position="30"/>
    </location>
</feature>
<accession>A0A0A1DLY1</accession>
<name>A0A0A1DLY1_NOCSI</name>
<dbReference type="RefSeq" id="WP_038678976.1">
    <property type="nucleotide sequence ID" value="NZ_BJMC01000009.1"/>
</dbReference>
<organism evidence="2 3">
    <name type="scientific">Nocardioides simplex</name>
    <name type="common">Arthrobacter simplex</name>
    <dbReference type="NCBI Taxonomy" id="2045"/>
    <lineage>
        <taxon>Bacteria</taxon>
        <taxon>Bacillati</taxon>
        <taxon>Actinomycetota</taxon>
        <taxon>Actinomycetes</taxon>
        <taxon>Propionibacteriales</taxon>
        <taxon>Nocardioidaceae</taxon>
        <taxon>Pimelobacter</taxon>
    </lineage>
</organism>
<evidence type="ECO:0000256" key="1">
    <source>
        <dbReference type="SAM" id="MobiDB-lite"/>
    </source>
</evidence>
<dbReference type="Gene3D" id="2.60.40.1240">
    <property type="match status" value="1"/>
</dbReference>
<gene>
    <name evidence="2" type="ORF">KR76_13665</name>
</gene>